<organism evidence="1">
    <name type="scientific">marine sediment metagenome</name>
    <dbReference type="NCBI Taxonomy" id="412755"/>
    <lineage>
        <taxon>unclassified sequences</taxon>
        <taxon>metagenomes</taxon>
        <taxon>ecological metagenomes</taxon>
    </lineage>
</organism>
<comment type="caution">
    <text evidence="1">The sequence shown here is derived from an EMBL/GenBank/DDBJ whole genome shotgun (WGS) entry which is preliminary data.</text>
</comment>
<sequence length="180" mass="20541">MNESDAFKMIQSLGNYLKTDMETSYGTIEKQVRHEYERKTIQSEGHTIKITVSNTAPVEPTWPLVVFTGVGLACREDIRSVFRAMQHENRLKVSSESTTKKDVDNDSLLLLGARRVDGKIFPSLTHDEFSHGYCLYSGQSIVYEMKVLLKECSDLKDMNILVEGTVSRRHLFHQVKELTP</sequence>
<accession>X1IHC8</accession>
<proteinExistence type="predicted"/>
<reference evidence="1" key="1">
    <citation type="journal article" date="2014" name="Front. Microbiol.">
        <title>High frequency of phylogenetically diverse reductive dehalogenase-homologous genes in deep subseafloor sedimentary metagenomes.</title>
        <authorList>
            <person name="Kawai M."/>
            <person name="Futagami T."/>
            <person name="Toyoda A."/>
            <person name="Takaki Y."/>
            <person name="Nishi S."/>
            <person name="Hori S."/>
            <person name="Arai W."/>
            <person name="Tsubouchi T."/>
            <person name="Morono Y."/>
            <person name="Uchiyama I."/>
            <person name="Ito T."/>
            <person name="Fujiyama A."/>
            <person name="Inagaki F."/>
            <person name="Takami H."/>
        </authorList>
    </citation>
    <scope>NUCLEOTIDE SEQUENCE</scope>
    <source>
        <strain evidence="1">Expedition CK06-06</strain>
    </source>
</reference>
<name>X1IHC8_9ZZZZ</name>
<dbReference type="AlphaFoldDB" id="X1IHC8"/>
<gene>
    <name evidence="1" type="ORF">S03H2_59384</name>
</gene>
<dbReference type="EMBL" id="BARU01038183">
    <property type="protein sequence ID" value="GAH81836.1"/>
    <property type="molecule type" value="Genomic_DNA"/>
</dbReference>
<protein>
    <submittedName>
        <fullName evidence="1">Uncharacterized protein</fullName>
    </submittedName>
</protein>
<evidence type="ECO:0000313" key="1">
    <source>
        <dbReference type="EMBL" id="GAH81836.1"/>
    </source>
</evidence>